<evidence type="ECO:0000259" key="4">
    <source>
        <dbReference type="SMART" id="SM00822"/>
    </source>
</evidence>
<dbReference type="NCBIfam" id="NF005862">
    <property type="entry name" value="PRK07792.1"/>
    <property type="match status" value="1"/>
</dbReference>
<dbReference type="PRINTS" id="PR00081">
    <property type="entry name" value="GDHRDH"/>
</dbReference>
<dbReference type="InterPro" id="IPR057326">
    <property type="entry name" value="KR_dom"/>
</dbReference>
<dbReference type="PANTHER" id="PTHR45024">
    <property type="entry name" value="DEHYDROGENASES, SHORT CHAIN"/>
    <property type="match status" value="1"/>
</dbReference>
<dbReference type="InterPro" id="IPR002347">
    <property type="entry name" value="SDR_fam"/>
</dbReference>
<dbReference type="EC" id="1.1.1.100" evidence="5"/>
<reference evidence="5 6" key="1">
    <citation type="submission" date="2020-10" db="EMBL/GenBank/DDBJ databases">
        <title>Sequencing the genomes of 1000 actinobacteria strains.</title>
        <authorList>
            <person name="Klenk H.-P."/>
        </authorList>
    </citation>
    <scope>NUCLEOTIDE SEQUENCE [LARGE SCALE GENOMIC DNA]</scope>
    <source>
        <strain evidence="5 6">DSM 46744</strain>
    </source>
</reference>
<dbReference type="InterPro" id="IPR051687">
    <property type="entry name" value="Peroxisomal_Beta-Oxidation"/>
</dbReference>
<dbReference type="SMART" id="SM00822">
    <property type="entry name" value="PKS_KR"/>
    <property type="match status" value="1"/>
</dbReference>
<dbReference type="Gene3D" id="3.40.50.720">
    <property type="entry name" value="NAD(P)-binding Rossmann-like Domain"/>
    <property type="match status" value="1"/>
</dbReference>
<dbReference type="InterPro" id="IPR036291">
    <property type="entry name" value="NAD(P)-bd_dom_sf"/>
</dbReference>
<dbReference type="PANTHER" id="PTHR45024:SF2">
    <property type="entry name" value="SCP2 DOMAIN-CONTAINING PROTEIN"/>
    <property type="match status" value="1"/>
</dbReference>
<organism evidence="5 6">
    <name type="scientific">Actinomadura algeriensis</name>
    <dbReference type="NCBI Taxonomy" id="1679523"/>
    <lineage>
        <taxon>Bacteria</taxon>
        <taxon>Bacillati</taxon>
        <taxon>Actinomycetota</taxon>
        <taxon>Actinomycetes</taxon>
        <taxon>Streptosporangiales</taxon>
        <taxon>Thermomonosporaceae</taxon>
        <taxon>Actinomadura</taxon>
    </lineage>
</organism>
<evidence type="ECO:0000313" key="5">
    <source>
        <dbReference type="EMBL" id="MBE1530818.1"/>
    </source>
</evidence>
<accession>A0ABR9JJX6</accession>
<dbReference type="PROSITE" id="PS00061">
    <property type="entry name" value="ADH_SHORT"/>
    <property type="match status" value="1"/>
</dbReference>
<protein>
    <submittedName>
        <fullName evidence="5">3-oxoacyl-[acyl-carrier protein] reductase</fullName>
        <ecNumber evidence="5">1.1.1.100</ecNumber>
    </submittedName>
</protein>
<comment type="similarity">
    <text evidence="1 3">Belongs to the short-chain dehydrogenases/reductases (SDR) family.</text>
</comment>
<dbReference type="PRINTS" id="PR00080">
    <property type="entry name" value="SDRFAMILY"/>
</dbReference>
<dbReference type="InterPro" id="IPR020904">
    <property type="entry name" value="Sc_DH/Rdtase_CS"/>
</dbReference>
<dbReference type="Pfam" id="PF00106">
    <property type="entry name" value="adh_short"/>
    <property type="match status" value="1"/>
</dbReference>
<keyword evidence="2 5" id="KW-0560">Oxidoreductase</keyword>
<dbReference type="EMBL" id="JADBDZ010000001">
    <property type="protein sequence ID" value="MBE1530818.1"/>
    <property type="molecule type" value="Genomic_DNA"/>
</dbReference>
<evidence type="ECO:0000256" key="2">
    <source>
        <dbReference type="ARBA" id="ARBA00023002"/>
    </source>
</evidence>
<evidence type="ECO:0000313" key="6">
    <source>
        <dbReference type="Proteomes" id="UP000627838"/>
    </source>
</evidence>
<evidence type="ECO:0000256" key="1">
    <source>
        <dbReference type="ARBA" id="ARBA00006484"/>
    </source>
</evidence>
<name>A0ABR9JJX6_9ACTN</name>
<sequence length="307" mass="31482">MNADLTLADRTAIVTGAGAGLGRSEALALAGQGAAVVVNDIGAAAEDVAAEIRAAGGKAVAVAGDVGDWTLGEKLVRTAVETFGGLDVLVNNAGVLRDKMLFNLSESDWDDVIRVHLKGHASVSRAAAVHWRAASKAAGGPVYGRVINTASEAFLFGSAGQPNYSAAKAGIVALTLSTAQGLARYGVRANAICPRARTAMTEASFAEGTSPGGLDVMAPERVGTFVGYLASPAAEKISGQVFVVYGDMVALMAAPTVERKFTAESGVFSAEEFAAQVTPYFDGREPHRTYAAWDVAALDTTGTNQMG</sequence>
<feature type="domain" description="Ketoreductase" evidence="4">
    <location>
        <begin position="10"/>
        <end position="195"/>
    </location>
</feature>
<dbReference type="SUPFAM" id="SSF51735">
    <property type="entry name" value="NAD(P)-binding Rossmann-fold domains"/>
    <property type="match status" value="1"/>
</dbReference>
<proteinExistence type="inferred from homology"/>
<gene>
    <name evidence="5" type="ORF">H4W34_000651</name>
</gene>
<comment type="caution">
    <text evidence="5">The sequence shown here is derived from an EMBL/GenBank/DDBJ whole genome shotgun (WGS) entry which is preliminary data.</text>
</comment>
<evidence type="ECO:0000256" key="3">
    <source>
        <dbReference type="RuleBase" id="RU000363"/>
    </source>
</evidence>
<dbReference type="RefSeq" id="WP_192757780.1">
    <property type="nucleotide sequence ID" value="NZ_JADBDZ010000001.1"/>
</dbReference>
<dbReference type="GO" id="GO:0004316">
    <property type="term" value="F:3-oxoacyl-[acyl-carrier-protein] reductase (NADPH) activity"/>
    <property type="evidence" value="ECO:0007669"/>
    <property type="project" value="UniProtKB-EC"/>
</dbReference>
<keyword evidence="6" id="KW-1185">Reference proteome</keyword>
<dbReference type="Proteomes" id="UP000627838">
    <property type="component" value="Unassembled WGS sequence"/>
</dbReference>